<evidence type="ECO:0000256" key="7">
    <source>
        <dbReference type="SAM" id="MobiDB-lite"/>
    </source>
</evidence>
<evidence type="ECO:0000256" key="5">
    <source>
        <dbReference type="ARBA" id="ARBA00023242"/>
    </source>
</evidence>
<evidence type="ECO:0000256" key="6">
    <source>
        <dbReference type="RuleBase" id="RU367031"/>
    </source>
</evidence>
<evidence type="ECO:0000256" key="1">
    <source>
        <dbReference type="ARBA" id="ARBA00004123"/>
    </source>
</evidence>
<keyword evidence="10" id="KW-1185">Reference proteome</keyword>
<evidence type="ECO:0000256" key="2">
    <source>
        <dbReference type="ARBA" id="ARBA00023015"/>
    </source>
</evidence>
<dbReference type="InterPro" id="IPR005175">
    <property type="entry name" value="PPC_dom"/>
</dbReference>
<dbReference type="Gene3D" id="3.30.1330.80">
    <property type="entry name" value="Hypothetical protein, similar to alpha- acetolactate decarboxylase, domain 2"/>
    <property type="match status" value="1"/>
</dbReference>
<proteinExistence type="predicted"/>
<feature type="region of interest" description="Disordered" evidence="7">
    <location>
        <begin position="166"/>
        <end position="259"/>
    </location>
</feature>
<accession>A0A565CEC7</accession>
<keyword evidence="2 6" id="KW-0805">Transcription regulation</keyword>
<dbReference type="Proteomes" id="UP000489600">
    <property type="component" value="Unassembled WGS sequence"/>
</dbReference>
<dbReference type="OrthoDB" id="10440457at2759"/>
<dbReference type="PANTHER" id="PTHR31500:SF57">
    <property type="entry name" value="AT-HOOK MOTIF NUCLEAR-LOCALIZED PROTEIN 10"/>
    <property type="match status" value="1"/>
</dbReference>
<keyword evidence="4 6" id="KW-0804">Transcription</keyword>
<keyword evidence="3 6" id="KW-0238">DNA-binding</keyword>
<sequence length="259" mass="27623">MGRSNRISSNGSPTRPDELKCNVDVKSEPLAPIFIKIEKGMDVIHVLHAYALKLKLGLLILSALGFVRKVILPMGSKKTYDEGVYQIMSLSGRIIPLKTGEIDGEINLVMSDAHGATVGGIVQNLVAETTVEVIVCPSYYDPSRSHPFYFHPPLIFGNPFLPSSIDQCASNQSSSERTSSQTSSIKPTSNHPSSNEPSSSESSSMDASSIHASSIDASSIHASSIDVSSTDSDSSDPNSSDRNSSDSNSSDSMSRDPSL</sequence>
<reference evidence="9" key="1">
    <citation type="submission" date="2019-07" db="EMBL/GenBank/DDBJ databases">
        <authorList>
            <person name="Dittberner H."/>
        </authorList>
    </citation>
    <scope>NUCLEOTIDE SEQUENCE [LARGE SCALE GENOMIC DNA]</scope>
</reference>
<comment type="domain">
    <text evidence="6">The PPC domain mediates interactions between AHL proteins.</text>
</comment>
<comment type="function">
    <text evidence="6">Transcription factor that specifically binds AT-rich DNA sequences related to the nuclear matrix attachment regions (MARs).</text>
</comment>
<evidence type="ECO:0000256" key="3">
    <source>
        <dbReference type="ARBA" id="ARBA00023125"/>
    </source>
</evidence>
<dbReference type="CDD" id="cd11378">
    <property type="entry name" value="DUF296"/>
    <property type="match status" value="1"/>
</dbReference>
<name>A0A565CEC7_9BRAS</name>
<evidence type="ECO:0000256" key="4">
    <source>
        <dbReference type="ARBA" id="ARBA00023163"/>
    </source>
</evidence>
<feature type="domain" description="PPC" evidence="8">
    <location>
        <begin position="27"/>
        <end position="163"/>
    </location>
</feature>
<organism evidence="9 10">
    <name type="scientific">Arabis nemorensis</name>
    <dbReference type="NCBI Taxonomy" id="586526"/>
    <lineage>
        <taxon>Eukaryota</taxon>
        <taxon>Viridiplantae</taxon>
        <taxon>Streptophyta</taxon>
        <taxon>Embryophyta</taxon>
        <taxon>Tracheophyta</taxon>
        <taxon>Spermatophyta</taxon>
        <taxon>Magnoliopsida</taxon>
        <taxon>eudicotyledons</taxon>
        <taxon>Gunneridae</taxon>
        <taxon>Pentapetalae</taxon>
        <taxon>rosids</taxon>
        <taxon>malvids</taxon>
        <taxon>Brassicales</taxon>
        <taxon>Brassicaceae</taxon>
        <taxon>Arabideae</taxon>
        <taxon>Arabis</taxon>
    </lineage>
</organism>
<dbReference type="GO" id="GO:0003680">
    <property type="term" value="F:minor groove of adenine-thymine-rich DNA binding"/>
    <property type="evidence" value="ECO:0007669"/>
    <property type="project" value="UniProtKB-UniRule"/>
</dbReference>
<gene>
    <name evidence="9" type="ORF">ANE_LOCUS22429</name>
</gene>
<evidence type="ECO:0000313" key="9">
    <source>
        <dbReference type="EMBL" id="VVB11985.1"/>
    </source>
</evidence>
<protein>
    <recommendedName>
        <fullName evidence="6">AT-hook motif nuclear-localized protein</fullName>
    </recommendedName>
</protein>
<comment type="subcellular location">
    <subcellularLocation>
        <location evidence="1 6">Nucleus</location>
    </subcellularLocation>
</comment>
<comment type="caution">
    <text evidence="9">The sequence shown here is derived from an EMBL/GenBank/DDBJ whole genome shotgun (WGS) entry which is preliminary data.</text>
</comment>
<keyword evidence="5 6" id="KW-0539">Nucleus</keyword>
<dbReference type="EMBL" id="CABITT030000007">
    <property type="protein sequence ID" value="VVB11985.1"/>
    <property type="molecule type" value="Genomic_DNA"/>
</dbReference>
<dbReference type="PANTHER" id="PTHR31500">
    <property type="entry name" value="AT-HOOK MOTIF NUCLEAR-LOCALIZED PROTEIN 9"/>
    <property type="match status" value="1"/>
</dbReference>
<feature type="compositionally biased region" description="Low complexity" evidence="7">
    <location>
        <begin position="170"/>
        <end position="259"/>
    </location>
</feature>
<evidence type="ECO:0000313" key="10">
    <source>
        <dbReference type="Proteomes" id="UP000489600"/>
    </source>
</evidence>
<dbReference type="Pfam" id="PF03479">
    <property type="entry name" value="PCC"/>
    <property type="match status" value="1"/>
</dbReference>
<dbReference type="GO" id="GO:0005634">
    <property type="term" value="C:nucleus"/>
    <property type="evidence" value="ECO:0007669"/>
    <property type="project" value="UniProtKB-SubCell"/>
</dbReference>
<dbReference type="SUPFAM" id="SSF117856">
    <property type="entry name" value="AF0104/ALDC/Ptd012-like"/>
    <property type="match status" value="1"/>
</dbReference>
<dbReference type="AlphaFoldDB" id="A0A565CEC7"/>
<dbReference type="PROSITE" id="PS51742">
    <property type="entry name" value="PPC"/>
    <property type="match status" value="1"/>
</dbReference>
<evidence type="ECO:0000259" key="8">
    <source>
        <dbReference type="PROSITE" id="PS51742"/>
    </source>
</evidence>
<dbReference type="InterPro" id="IPR039605">
    <property type="entry name" value="AHL"/>
</dbReference>